<gene>
    <name evidence="2" type="ORF">CTI12_AA201000</name>
</gene>
<dbReference type="OrthoDB" id="1982071at2759"/>
<dbReference type="Proteomes" id="UP000245207">
    <property type="component" value="Unassembled WGS sequence"/>
</dbReference>
<dbReference type="STRING" id="35608.A0A2U1P2B7"/>
<dbReference type="AlphaFoldDB" id="A0A2U1P2B7"/>
<sequence>MIDLSEDEDVDDEVQVRRKESKKRKFVGASNVCGPLDSILKNDHGKINQGTSDKNNPIKQKLKMVAWKKIATWAYAVGLPFNAVRDESFQDMINAIGDYGKSGCFLNPVVYHRENSNLDNNSELTTSLYAAIDKLVPDPEENDTKRWEEMKIGPSTRSKRERYRDDDDEISIEEEDLGLGYNLDEEVNALDDVDSDVEPVDCD</sequence>
<comment type="caution">
    <text evidence="2">The sequence shown here is derived from an EMBL/GenBank/DDBJ whole genome shotgun (WGS) entry which is preliminary data.</text>
</comment>
<evidence type="ECO:0000256" key="1">
    <source>
        <dbReference type="SAM" id="MobiDB-lite"/>
    </source>
</evidence>
<evidence type="ECO:0000313" key="3">
    <source>
        <dbReference type="Proteomes" id="UP000245207"/>
    </source>
</evidence>
<organism evidence="2 3">
    <name type="scientific">Artemisia annua</name>
    <name type="common">Sweet wormwood</name>
    <dbReference type="NCBI Taxonomy" id="35608"/>
    <lineage>
        <taxon>Eukaryota</taxon>
        <taxon>Viridiplantae</taxon>
        <taxon>Streptophyta</taxon>
        <taxon>Embryophyta</taxon>
        <taxon>Tracheophyta</taxon>
        <taxon>Spermatophyta</taxon>
        <taxon>Magnoliopsida</taxon>
        <taxon>eudicotyledons</taxon>
        <taxon>Gunneridae</taxon>
        <taxon>Pentapetalae</taxon>
        <taxon>asterids</taxon>
        <taxon>campanulids</taxon>
        <taxon>Asterales</taxon>
        <taxon>Asteraceae</taxon>
        <taxon>Asteroideae</taxon>
        <taxon>Anthemideae</taxon>
        <taxon>Artemisiinae</taxon>
        <taxon>Artemisia</taxon>
    </lineage>
</organism>
<reference evidence="2 3" key="1">
    <citation type="journal article" date="2018" name="Mol. Plant">
        <title>The genome of Artemisia annua provides insight into the evolution of Asteraceae family and artemisinin biosynthesis.</title>
        <authorList>
            <person name="Shen Q."/>
            <person name="Zhang L."/>
            <person name="Liao Z."/>
            <person name="Wang S."/>
            <person name="Yan T."/>
            <person name="Shi P."/>
            <person name="Liu M."/>
            <person name="Fu X."/>
            <person name="Pan Q."/>
            <person name="Wang Y."/>
            <person name="Lv Z."/>
            <person name="Lu X."/>
            <person name="Zhang F."/>
            <person name="Jiang W."/>
            <person name="Ma Y."/>
            <person name="Chen M."/>
            <person name="Hao X."/>
            <person name="Li L."/>
            <person name="Tang Y."/>
            <person name="Lv G."/>
            <person name="Zhou Y."/>
            <person name="Sun X."/>
            <person name="Brodelius P.E."/>
            <person name="Rose J.K.C."/>
            <person name="Tang K."/>
        </authorList>
    </citation>
    <scope>NUCLEOTIDE SEQUENCE [LARGE SCALE GENOMIC DNA]</scope>
    <source>
        <strain evidence="3">cv. Huhao1</strain>
        <tissue evidence="2">Leaf</tissue>
    </source>
</reference>
<feature type="region of interest" description="Disordered" evidence="1">
    <location>
        <begin position="149"/>
        <end position="179"/>
    </location>
</feature>
<feature type="region of interest" description="Disordered" evidence="1">
    <location>
        <begin position="1"/>
        <end position="21"/>
    </location>
</feature>
<feature type="compositionally biased region" description="Acidic residues" evidence="1">
    <location>
        <begin position="1"/>
        <end position="13"/>
    </location>
</feature>
<feature type="compositionally biased region" description="Acidic residues" evidence="1">
    <location>
        <begin position="166"/>
        <end position="179"/>
    </location>
</feature>
<keyword evidence="3" id="KW-1185">Reference proteome</keyword>
<dbReference type="EMBL" id="PKPP01001788">
    <property type="protein sequence ID" value="PWA79914.1"/>
    <property type="molecule type" value="Genomic_DNA"/>
</dbReference>
<evidence type="ECO:0000313" key="2">
    <source>
        <dbReference type="EMBL" id="PWA79914.1"/>
    </source>
</evidence>
<name>A0A2U1P2B7_ARTAN</name>
<protein>
    <submittedName>
        <fullName evidence="2">Zinc finger protein</fullName>
    </submittedName>
</protein>
<proteinExistence type="predicted"/>
<accession>A0A2U1P2B7</accession>